<dbReference type="EMBL" id="JAGRRH010000003">
    <property type="protein sequence ID" value="KAG7372646.1"/>
    <property type="molecule type" value="Genomic_DNA"/>
</dbReference>
<dbReference type="PANTHER" id="PTHR24198">
    <property type="entry name" value="ANKYRIN REPEAT AND PROTEIN KINASE DOMAIN-CONTAINING PROTEIN"/>
    <property type="match status" value="1"/>
</dbReference>
<dbReference type="PROSITE" id="PS50297">
    <property type="entry name" value="ANK_REP_REGION"/>
    <property type="match status" value="1"/>
</dbReference>
<feature type="repeat" description="ANK" evidence="1">
    <location>
        <begin position="77"/>
        <end position="100"/>
    </location>
</feature>
<reference evidence="2" key="2">
    <citation type="submission" date="2021-04" db="EMBL/GenBank/DDBJ databases">
        <authorList>
            <person name="Podell S."/>
        </authorList>
    </citation>
    <scope>NUCLEOTIDE SEQUENCE</scope>
    <source>
        <strain evidence="2">Hildebrandi</strain>
    </source>
</reference>
<dbReference type="PROSITE" id="PS50088">
    <property type="entry name" value="ANK_REPEAT"/>
    <property type="match status" value="1"/>
</dbReference>
<accession>A0A9K3M5U6</accession>
<reference evidence="2" key="1">
    <citation type="journal article" date="2021" name="Sci. Rep.">
        <title>Diploid genomic architecture of Nitzschia inconspicua, an elite biomass production diatom.</title>
        <authorList>
            <person name="Oliver A."/>
            <person name="Podell S."/>
            <person name="Pinowska A."/>
            <person name="Traller J.C."/>
            <person name="Smith S.R."/>
            <person name="McClure R."/>
            <person name="Beliaev A."/>
            <person name="Bohutskyi P."/>
            <person name="Hill E.A."/>
            <person name="Rabines A."/>
            <person name="Zheng H."/>
            <person name="Allen L.Z."/>
            <person name="Kuo A."/>
            <person name="Grigoriev I.V."/>
            <person name="Allen A.E."/>
            <person name="Hazlebeck D."/>
            <person name="Allen E.E."/>
        </authorList>
    </citation>
    <scope>NUCLEOTIDE SEQUENCE</scope>
    <source>
        <strain evidence="2">Hildebrandi</strain>
    </source>
</reference>
<proteinExistence type="predicted"/>
<evidence type="ECO:0000313" key="2">
    <source>
        <dbReference type="EMBL" id="KAG7372646.1"/>
    </source>
</evidence>
<dbReference type="AlphaFoldDB" id="A0A9K3M5U6"/>
<dbReference type="PANTHER" id="PTHR24198:SF165">
    <property type="entry name" value="ANKYRIN REPEAT-CONTAINING PROTEIN-RELATED"/>
    <property type="match status" value="1"/>
</dbReference>
<evidence type="ECO:0000256" key="1">
    <source>
        <dbReference type="PROSITE-ProRule" id="PRU00023"/>
    </source>
</evidence>
<dbReference type="OrthoDB" id="47112at2759"/>
<name>A0A9K3M5U6_9STRA</name>
<organism evidence="2 3">
    <name type="scientific">Nitzschia inconspicua</name>
    <dbReference type="NCBI Taxonomy" id="303405"/>
    <lineage>
        <taxon>Eukaryota</taxon>
        <taxon>Sar</taxon>
        <taxon>Stramenopiles</taxon>
        <taxon>Ochrophyta</taxon>
        <taxon>Bacillariophyta</taxon>
        <taxon>Bacillariophyceae</taxon>
        <taxon>Bacillariophycidae</taxon>
        <taxon>Bacillariales</taxon>
        <taxon>Bacillariaceae</taxon>
        <taxon>Nitzschia</taxon>
    </lineage>
</organism>
<dbReference type="Proteomes" id="UP000693970">
    <property type="component" value="Unassembled WGS sequence"/>
</dbReference>
<dbReference type="Pfam" id="PF12796">
    <property type="entry name" value="Ank_2"/>
    <property type="match status" value="1"/>
</dbReference>
<gene>
    <name evidence="2" type="ORF">IV203_018789</name>
</gene>
<dbReference type="InterPro" id="IPR002110">
    <property type="entry name" value="Ankyrin_rpt"/>
</dbReference>
<comment type="caution">
    <text evidence="2">The sequence shown here is derived from an EMBL/GenBank/DDBJ whole genome shotgun (WGS) entry which is preliminary data.</text>
</comment>
<sequence length="199" mass="22384">MTAPTNNNNNNSNCFSSHSSCHHHVGVFDDYLKHCHEGCSRYCDWDRLLFACQQNKLDLVQHLITEGGVDPSYSNPMKQSALHIAARYGHIECLEYLLQNIPSDRLTDVINSKNRLSGATPLHCCLQKALNEHGDDLLRSRLVACALRLVQVGADLTMVDAMGKTPLDYWKENFEPFSQNDQGSHIFLLGQELQSKVTV</sequence>
<keyword evidence="1" id="KW-0040">ANK repeat</keyword>
<keyword evidence="3" id="KW-1185">Reference proteome</keyword>
<evidence type="ECO:0000313" key="3">
    <source>
        <dbReference type="Proteomes" id="UP000693970"/>
    </source>
</evidence>
<protein>
    <submittedName>
        <fullName evidence="2">Ankyrin repeat domain protein</fullName>
    </submittedName>
</protein>
<dbReference type="SMART" id="SM00248">
    <property type="entry name" value="ANK"/>
    <property type="match status" value="3"/>
</dbReference>